<proteinExistence type="predicted"/>
<sequence length="251" mass="29312">MTFTRIQNVRALISQAETILMGSHDPLHDHRHAERVADYAVAIATELNITKASHIDALRLSAWWHDISRVMTEKPSFLLMPFIDDTLSAVILAWTALKSGKWNRTVWLASRLILAKSVGTGKLFARMFLTKRMRLLLDILQDADTVDTLASERTRIIRELVESSRAYHYAYRVMVWWFVSTAFLEVKTNAAKAQLMIVLQEFMVWVHQEKIMKWHTDRYGQEWIDYVHARLLFIMTQLERDLAFVRIHTVS</sequence>
<dbReference type="Proteomes" id="UP000033867">
    <property type="component" value="Unassembled WGS sequence"/>
</dbReference>
<dbReference type="Gene3D" id="1.10.3210.10">
    <property type="entry name" value="Hypothetical protein af1432"/>
    <property type="match status" value="1"/>
</dbReference>
<organism evidence="1 2">
    <name type="scientific">Candidatus Magasanikbacteria bacterium GW2011_GWE2_42_7</name>
    <dbReference type="NCBI Taxonomy" id="1619052"/>
    <lineage>
        <taxon>Bacteria</taxon>
        <taxon>Candidatus Magasanikiibacteriota</taxon>
    </lineage>
</organism>
<evidence type="ECO:0008006" key="3">
    <source>
        <dbReference type="Google" id="ProtNLM"/>
    </source>
</evidence>
<name>A0A0G1EDW9_9BACT</name>
<gene>
    <name evidence="1" type="ORF">UV42_C0005G0030</name>
</gene>
<accession>A0A0G1EDW9</accession>
<evidence type="ECO:0000313" key="1">
    <source>
        <dbReference type="EMBL" id="KKS72713.1"/>
    </source>
</evidence>
<dbReference type="SUPFAM" id="SSF109604">
    <property type="entry name" value="HD-domain/PDEase-like"/>
    <property type="match status" value="1"/>
</dbReference>
<dbReference type="EMBL" id="LCEK01000005">
    <property type="protein sequence ID" value="KKS72713.1"/>
    <property type="molecule type" value="Genomic_DNA"/>
</dbReference>
<evidence type="ECO:0000313" key="2">
    <source>
        <dbReference type="Proteomes" id="UP000033867"/>
    </source>
</evidence>
<reference evidence="1 2" key="1">
    <citation type="journal article" date="2015" name="Nature">
        <title>rRNA introns, odd ribosomes, and small enigmatic genomes across a large radiation of phyla.</title>
        <authorList>
            <person name="Brown C.T."/>
            <person name="Hug L.A."/>
            <person name="Thomas B.C."/>
            <person name="Sharon I."/>
            <person name="Castelle C.J."/>
            <person name="Singh A."/>
            <person name="Wilkins M.J."/>
            <person name="Williams K.H."/>
            <person name="Banfield J.F."/>
        </authorList>
    </citation>
    <scope>NUCLEOTIDE SEQUENCE [LARGE SCALE GENOMIC DNA]</scope>
</reference>
<protein>
    <recommendedName>
        <fullName evidence="3">HD/PDEase domain-containing protein</fullName>
    </recommendedName>
</protein>
<dbReference type="AlphaFoldDB" id="A0A0G1EDW9"/>
<comment type="caution">
    <text evidence="1">The sequence shown here is derived from an EMBL/GenBank/DDBJ whole genome shotgun (WGS) entry which is preliminary data.</text>
</comment>